<dbReference type="Pfam" id="PF00067">
    <property type="entry name" value="p450"/>
    <property type="match status" value="1"/>
</dbReference>
<name>A0A0C9TCU3_PAXIN</name>
<dbReference type="InterPro" id="IPR036396">
    <property type="entry name" value="Cyt_P450_sf"/>
</dbReference>
<evidence type="ECO:0000256" key="2">
    <source>
        <dbReference type="ARBA" id="ARBA00005179"/>
    </source>
</evidence>
<dbReference type="GO" id="GO:0020037">
    <property type="term" value="F:heme binding"/>
    <property type="evidence" value="ECO:0007669"/>
    <property type="project" value="InterPro"/>
</dbReference>
<dbReference type="PRINTS" id="PR00385">
    <property type="entry name" value="P450"/>
</dbReference>
<comment type="similarity">
    <text evidence="3">Belongs to the cytochrome P450 family.</text>
</comment>
<evidence type="ECO:0000256" key="9">
    <source>
        <dbReference type="PIRSR" id="PIRSR602401-1"/>
    </source>
</evidence>
<evidence type="ECO:0000256" key="6">
    <source>
        <dbReference type="ARBA" id="ARBA00023002"/>
    </source>
</evidence>
<evidence type="ECO:0000256" key="5">
    <source>
        <dbReference type="ARBA" id="ARBA00022723"/>
    </source>
</evidence>
<dbReference type="EMBL" id="KN820562">
    <property type="protein sequence ID" value="KIJ06022.1"/>
    <property type="molecule type" value="Genomic_DNA"/>
</dbReference>
<dbReference type="PRINTS" id="PR00463">
    <property type="entry name" value="EP450I"/>
</dbReference>
<reference evidence="11 12" key="1">
    <citation type="submission" date="2014-06" db="EMBL/GenBank/DDBJ databases">
        <authorList>
            <consortium name="DOE Joint Genome Institute"/>
            <person name="Kuo A."/>
            <person name="Kohler A."/>
            <person name="Nagy L.G."/>
            <person name="Floudas D."/>
            <person name="Copeland A."/>
            <person name="Barry K.W."/>
            <person name="Cichocki N."/>
            <person name="Veneault-Fourrey C."/>
            <person name="LaButti K."/>
            <person name="Lindquist E.A."/>
            <person name="Lipzen A."/>
            <person name="Lundell T."/>
            <person name="Morin E."/>
            <person name="Murat C."/>
            <person name="Sun H."/>
            <person name="Tunlid A."/>
            <person name="Henrissat B."/>
            <person name="Grigoriev I.V."/>
            <person name="Hibbett D.S."/>
            <person name="Martin F."/>
            <person name="Nordberg H.P."/>
            <person name="Cantor M.N."/>
            <person name="Hua S.X."/>
        </authorList>
    </citation>
    <scope>NUCLEOTIDE SEQUENCE [LARGE SCALE GENOMIC DNA]</scope>
    <source>
        <strain evidence="11 12">ATCC 200175</strain>
    </source>
</reference>
<dbReference type="AlphaFoldDB" id="A0A0C9TCU3"/>
<comment type="cofactor">
    <cofactor evidence="1 9">
        <name>heme</name>
        <dbReference type="ChEBI" id="CHEBI:30413"/>
    </cofactor>
</comment>
<feature type="transmembrane region" description="Helical" evidence="10">
    <location>
        <begin position="320"/>
        <end position="341"/>
    </location>
</feature>
<feature type="non-terminal residue" evidence="11">
    <location>
        <position position="1"/>
    </location>
</feature>
<evidence type="ECO:0008006" key="13">
    <source>
        <dbReference type="Google" id="ProtNLM"/>
    </source>
</evidence>
<dbReference type="HOGENOM" id="CLU_001570_2_3_1"/>
<evidence type="ECO:0000256" key="3">
    <source>
        <dbReference type="ARBA" id="ARBA00010617"/>
    </source>
</evidence>
<dbReference type="InterPro" id="IPR002401">
    <property type="entry name" value="Cyt_P450_E_grp-I"/>
</dbReference>
<keyword evidence="10" id="KW-0472">Membrane</keyword>
<dbReference type="Proteomes" id="UP000053647">
    <property type="component" value="Unassembled WGS sequence"/>
</dbReference>
<feature type="binding site" description="axial binding residue" evidence="9">
    <location>
        <position position="457"/>
    </location>
    <ligand>
        <name>heme</name>
        <dbReference type="ChEBI" id="CHEBI:30413"/>
    </ligand>
    <ligandPart>
        <name>Fe</name>
        <dbReference type="ChEBI" id="CHEBI:18248"/>
    </ligandPart>
</feature>
<keyword evidence="4 9" id="KW-0349">Heme</keyword>
<dbReference type="InterPro" id="IPR001128">
    <property type="entry name" value="Cyt_P450"/>
</dbReference>
<feature type="transmembrane region" description="Helical" evidence="10">
    <location>
        <begin position="6"/>
        <end position="27"/>
    </location>
</feature>
<keyword evidence="12" id="KW-1185">Reference proteome</keyword>
<comment type="pathway">
    <text evidence="2">Secondary metabolite biosynthesis.</text>
</comment>
<dbReference type="GO" id="GO:0005506">
    <property type="term" value="F:iron ion binding"/>
    <property type="evidence" value="ECO:0007669"/>
    <property type="project" value="InterPro"/>
</dbReference>
<evidence type="ECO:0000313" key="12">
    <source>
        <dbReference type="Proteomes" id="UP000053647"/>
    </source>
</evidence>
<reference evidence="12" key="2">
    <citation type="submission" date="2015-01" db="EMBL/GenBank/DDBJ databases">
        <title>Evolutionary Origins and Diversification of the Mycorrhizal Mutualists.</title>
        <authorList>
            <consortium name="DOE Joint Genome Institute"/>
            <consortium name="Mycorrhizal Genomics Consortium"/>
            <person name="Kohler A."/>
            <person name="Kuo A."/>
            <person name="Nagy L.G."/>
            <person name="Floudas D."/>
            <person name="Copeland A."/>
            <person name="Barry K.W."/>
            <person name="Cichocki N."/>
            <person name="Veneault-Fourrey C."/>
            <person name="LaButti K."/>
            <person name="Lindquist E.A."/>
            <person name="Lipzen A."/>
            <person name="Lundell T."/>
            <person name="Morin E."/>
            <person name="Murat C."/>
            <person name="Riley R."/>
            <person name="Ohm R."/>
            <person name="Sun H."/>
            <person name="Tunlid A."/>
            <person name="Henrissat B."/>
            <person name="Grigoriev I.V."/>
            <person name="Hibbett D.S."/>
            <person name="Martin F."/>
        </authorList>
    </citation>
    <scope>NUCLEOTIDE SEQUENCE [LARGE SCALE GENOMIC DNA]</scope>
    <source>
        <strain evidence="12">ATCC 200175</strain>
    </source>
</reference>
<evidence type="ECO:0000256" key="8">
    <source>
        <dbReference type="ARBA" id="ARBA00023033"/>
    </source>
</evidence>
<evidence type="ECO:0000256" key="10">
    <source>
        <dbReference type="SAM" id="Phobius"/>
    </source>
</evidence>
<keyword evidence="5 9" id="KW-0479">Metal-binding</keyword>
<sequence>MISTWLFDNIQYAAIVSSLFVLSALNLRQQRSHELLQYPPGPKDVPLFGNALHFLKEDRWIVFTGWARVYGDIVYARLFKQKIIILNSEDVAKELLVQRSGNYSDRAVSPVTKPVGMGFSTARMPYGPQWRLHRQLFNRAMHAGAVGRYRPMQLAKARRLLLDLLETPDRYHPSLQKFSASVILSIAYDWEVSEQDDPLINRLTSTVTLVLKTISPTSALFLSTLPFLLYVPKWMPGSSLRRNIEISHEYIGKMANEPFEHVVRNLEDGKTGQSMVSDPLRKLDRDNADPEMLLAIKDASATAFGGALPHIIPDVMYPDAILVGSATTTATLLVFMLAMVLHPRVQAKAQQEIDAVVGSERLPNFADRASLPYLEAVLREILRWRPVTPMGVSHAALNDDIYRGYFIPKGVVAWAMTRNENKYPNASDFIPERFIDPAGRLTTDTVDFVWGFGRRVCAGRHVADASLWAGMVSILATFRLLPAQAPNGEDVVFEPQWFDGLPTHPLPFPCRIVPRVLGMNAETLTQLIRSSTVDEN</sequence>
<dbReference type="InterPro" id="IPR050364">
    <property type="entry name" value="Cytochrome_P450_fung"/>
</dbReference>
<evidence type="ECO:0000313" key="11">
    <source>
        <dbReference type="EMBL" id="KIJ06022.1"/>
    </source>
</evidence>
<keyword evidence="8" id="KW-0503">Monooxygenase</keyword>
<dbReference type="OrthoDB" id="2789670at2759"/>
<gene>
    <name evidence="11" type="ORF">PAXINDRAFT_140904</name>
</gene>
<evidence type="ECO:0000256" key="7">
    <source>
        <dbReference type="ARBA" id="ARBA00023004"/>
    </source>
</evidence>
<feature type="transmembrane region" description="Helical" evidence="10">
    <location>
        <begin position="209"/>
        <end position="231"/>
    </location>
</feature>
<proteinExistence type="inferred from homology"/>
<accession>A0A0C9TCU3</accession>
<dbReference type="CDD" id="cd11065">
    <property type="entry name" value="CYP64-like"/>
    <property type="match status" value="1"/>
</dbReference>
<dbReference type="Gene3D" id="1.10.630.10">
    <property type="entry name" value="Cytochrome P450"/>
    <property type="match status" value="1"/>
</dbReference>
<keyword evidence="10" id="KW-1133">Transmembrane helix</keyword>
<dbReference type="GO" id="GO:0016705">
    <property type="term" value="F:oxidoreductase activity, acting on paired donors, with incorporation or reduction of molecular oxygen"/>
    <property type="evidence" value="ECO:0007669"/>
    <property type="project" value="InterPro"/>
</dbReference>
<dbReference type="PANTHER" id="PTHR46300:SF5">
    <property type="entry name" value="CYTOCHROME P450"/>
    <property type="match status" value="1"/>
</dbReference>
<dbReference type="PANTHER" id="PTHR46300">
    <property type="entry name" value="P450, PUTATIVE (EUROFUNG)-RELATED-RELATED"/>
    <property type="match status" value="1"/>
</dbReference>
<dbReference type="GO" id="GO:0004497">
    <property type="term" value="F:monooxygenase activity"/>
    <property type="evidence" value="ECO:0007669"/>
    <property type="project" value="UniProtKB-KW"/>
</dbReference>
<evidence type="ECO:0000256" key="4">
    <source>
        <dbReference type="ARBA" id="ARBA00022617"/>
    </source>
</evidence>
<evidence type="ECO:0000256" key="1">
    <source>
        <dbReference type="ARBA" id="ARBA00001971"/>
    </source>
</evidence>
<organism evidence="11 12">
    <name type="scientific">Paxillus involutus ATCC 200175</name>
    <dbReference type="NCBI Taxonomy" id="664439"/>
    <lineage>
        <taxon>Eukaryota</taxon>
        <taxon>Fungi</taxon>
        <taxon>Dikarya</taxon>
        <taxon>Basidiomycota</taxon>
        <taxon>Agaricomycotina</taxon>
        <taxon>Agaricomycetes</taxon>
        <taxon>Agaricomycetidae</taxon>
        <taxon>Boletales</taxon>
        <taxon>Paxilineae</taxon>
        <taxon>Paxillaceae</taxon>
        <taxon>Paxillus</taxon>
    </lineage>
</organism>
<keyword evidence="10" id="KW-0812">Transmembrane</keyword>
<keyword evidence="6" id="KW-0560">Oxidoreductase</keyword>
<protein>
    <recommendedName>
        <fullName evidence="13">Cytochrome P450</fullName>
    </recommendedName>
</protein>
<keyword evidence="7 9" id="KW-0408">Iron</keyword>
<dbReference type="SUPFAM" id="SSF48264">
    <property type="entry name" value="Cytochrome P450"/>
    <property type="match status" value="1"/>
</dbReference>